<comment type="caution">
    <text evidence="1">The sequence shown here is derived from an EMBL/GenBank/DDBJ whole genome shotgun (WGS) entry which is preliminary data.</text>
</comment>
<dbReference type="AlphaFoldDB" id="A0AAQ1PG02"/>
<dbReference type="EMBL" id="OPYN01000232">
    <property type="protein sequence ID" value="SPO64020.1"/>
    <property type="molecule type" value="Genomic_DNA"/>
</dbReference>
<keyword evidence="2" id="KW-1185">Reference proteome</keyword>
<accession>A0AAQ1PG02</accession>
<dbReference type="Proteomes" id="UP000294335">
    <property type="component" value="Unassembled WGS sequence"/>
</dbReference>
<organism evidence="1 2">
    <name type="scientific">Pseudomonas inefficax</name>
    <dbReference type="NCBI Taxonomy" id="2078786"/>
    <lineage>
        <taxon>Bacteria</taxon>
        <taxon>Pseudomonadati</taxon>
        <taxon>Pseudomonadota</taxon>
        <taxon>Gammaproteobacteria</taxon>
        <taxon>Pseudomonadales</taxon>
        <taxon>Pseudomonadaceae</taxon>
        <taxon>Pseudomonas</taxon>
    </lineage>
</organism>
<protein>
    <submittedName>
        <fullName evidence="1">Uncharacterized protein</fullName>
    </submittedName>
</protein>
<evidence type="ECO:0000313" key="1">
    <source>
        <dbReference type="EMBL" id="SPO64020.1"/>
    </source>
</evidence>
<name>A0AAQ1PG02_9PSED</name>
<gene>
    <name evidence="1" type="ORF">JV551A3_V1_2320028</name>
</gene>
<evidence type="ECO:0000313" key="2">
    <source>
        <dbReference type="Proteomes" id="UP000294335"/>
    </source>
</evidence>
<proteinExistence type="predicted"/>
<reference evidence="1 2" key="1">
    <citation type="submission" date="2018-02" db="EMBL/GenBank/DDBJ databases">
        <authorList>
            <person name="Dubost A."/>
        </authorList>
    </citation>
    <scope>NUCLEOTIDE SEQUENCE [LARGE SCALE GENOMIC DNA]</scope>
    <source>
        <strain evidence="2">JV551A3</strain>
    </source>
</reference>
<sequence>MNLVASTLRNGALASLARRRAISVLPTPVGPIIRMFFGVTSARSSAGSCMRRQRLRRAMATARLASSWPMMWRLSSWTISRGVMDMINWVLGQMSQRGKAPAPGGGARTAESLGQVLLLDGQVVVGEHADVAGDVQGGFGDFTGREVGLVQQGAGCGLGVGTTGTHGDQAVFGFDHVAVAGDDQGGVFVGHGQHGLQAAQGTVGTPFLGQLDGGTDQVTLMFLELAFKALEQGERIGGGAGEARDDLAVVQAAHLLGVAFHHGIAEGYLAVAAHDDFAVTADRNDGGQGESLHAAGRKCLMQTHMGVRGRISTAGDEWSGRAGRSVLGHSRVNPLPQVLRCP</sequence>